<dbReference type="Proteomes" id="UP001459277">
    <property type="component" value="Unassembled WGS sequence"/>
</dbReference>
<gene>
    <name evidence="2" type="ORF">SO802_010133</name>
</gene>
<sequence>MAFRGIQVSLDMVKYCIAKAAVFHFLVQGSSSHAQKMQHSAAWSKPLIGSSSVLLAELWALRDGIAMALNLNIDKLIINVDAFEVVNLLSKPSNSNRLTQPIVNDCRSMLQAFQEYRIQHCYMESNRAAHLLATIGRCQDESFVSFESPPLVVMEAL</sequence>
<dbReference type="InterPro" id="IPR012337">
    <property type="entry name" value="RNaseH-like_sf"/>
</dbReference>
<evidence type="ECO:0000313" key="3">
    <source>
        <dbReference type="Proteomes" id="UP001459277"/>
    </source>
</evidence>
<dbReference type="GO" id="GO:0004523">
    <property type="term" value="F:RNA-DNA hybrid ribonuclease activity"/>
    <property type="evidence" value="ECO:0007669"/>
    <property type="project" value="InterPro"/>
</dbReference>
<organism evidence="2 3">
    <name type="scientific">Lithocarpus litseifolius</name>
    <dbReference type="NCBI Taxonomy" id="425828"/>
    <lineage>
        <taxon>Eukaryota</taxon>
        <taxon>Viridiplantae</taxon>
        <taxon>Streptophyta</taxon>
        <taxon>Embryophyta</taxon>
        <taxon>Tracheophyta</taxon>
        <taxon>Spermatophyta</taxon>
        <taxon>Magnoliopsida</taxon>
        <taxon>eudicotyledons</taxon>
        <taxon>Gunneridae</taxon>
        <taxon>Pentapetalae</taxon>
        <taxon>rosids</taxon>
        <taxon>fabids</taxon>
        <taxon>Fagales</taxon>
        <taxon>Fagaceae</taxon>
        <taxon>Lithocarpus</taxon>
    </lineage>
</organism>
<dbReference type="PANTHER" id="PTHR47723:SF19">
    <property type="entry name" value="POLYNUCLEOTIDYL TRANSFERASE, RIBONUCLEASE H-LIKE SUPERFAMILY PROTEIN"/>
    <property type="match status" value="1"/>
</dbReference>
<dbReference type="EMBL" id="JAZDWU010000003">
    <property type="protein sequence ID" value="KAL0008631.1"/>
    <property type="molecule type" value="Genomic_DNA"/>
</dbReference>
<dbReference type="AlphaFoldDB" id="A0AAW2DJ07"/>
<name>A0AAW2DJ07_9ROSI</name>
<dbReference type="InterPro" id="IPR036397">
    <property type="entry name" value="RNaseH_sf"/>
</dbReference>
<reference evidence="2 3" key="1">
    <citation type="submission" date="2024-01" db="EMBL/GenBank/DDBJ databases">
        <title>A telomere-to-telomere, gap-free genome of sweet tea (Lithocarpus litseifolius).</title>
        <authorList>
            <person name="Zhou J."/>
        </authorList>
    </citation>
    <scope>NUCLEOTIDE SEQUENCE [LARGE SCALE GENOMIC DNA]</scope>
    <source>
        <strain evidence="2">Zhou-2022a</strain>
        <tissue evidence="2">Leaf</tissue>
    </source>
</reference>
<evidence type="ECO:0000259" key="1">
    <source>
        <dbReference type="Pfam" id="PF13456"/>
    </source>
</evidence>
<dbReference type="GO" id="GO:0003676">
    <property type="term" value="F:nucleic acid binding"/>
    <property type="evidence" value="ECO:0007669"/>
    <property type="project" value="InterPro"/>
</dbReference>
<protein>
    <recommendedName>
        <fullName evidence="1">RNase H type-1 domain-containing protein</fullName>
    </recommendedName>
</protein>
<dbReference type="CDD" id="cd06222">
    <property type="entry name" value="RNase_H_like"/>
    <property type="match status" value="1"/>
</dbReference>
<dbReference type="InterPro" id="IPR002156">
    <property type="entry name" value="RNaseH_domain"/>
</dbReference>
<dbReference type="InterPro" id="IPR053151">
    <property type="entry name" value="RNase_H-like"/>
</dbReference>
<dbReference type="InterPro" id="IPR044730">
    <property type="entry name" value="RNase_H-like_dom_plant"/>
</dbReference>
<keyword evidence="3" id="KW-1185">Reference proteome</keyword>
<dbReference type="SUPFAM" id="SSF53098">
    <property type="entry name" value="Ribonuclease H-like"/>
    <property type="match status" value="1"/>
</dbReference>
<dbReference type="PANTHER" id="PTHR47723">
    <property type="entry name" value="OS05G0353850 PROTEIN"/>
    <property type="match status" value="1"/>
</dbReference>
<evidence type="ECO:0000313" key="2">
    <source>
        <dbReference type="EMBL" id="KAL0008631.1"/>
    </source>
</evidence>
<comment type="caution">
    <text evidence="2">The sequence shown here is derived from an EMBL/GenBank/DDBJ whole genome shotgun (WGS) entry which is preliminary data.</text>
</comment>
<dbReference type="Pfam" id="PF13456">
    <property type="entry name" value="RVT_3"/>
    <property type="match status" value="1"/>
</dbReference>
<accession>A0AAW2DJ07</accession>
<proteinExistence type="predicted"/>
<dbReference type="Gene3D" id="3.30.420.10">
    <property type="entry name" value="Ribonuclease H-like superfamily/Ribonuclease H"/>
    <property type="match status" value="1"/>
</dbReference>
<feature type="domain" description="RNase H type-1" evidence="1">
    <location>
        <begin position="43"/>
        <end position="134"/>
    </location>
</feature>